<feature type="region of interest" description="Disordered" evidence="1">
    <location>
        <begin position="391"/>
        <end position="414"/>
    </location>
</feature>
<dbReference type="Proteomes" id="UP000055024">
    <property type="component" value="Unassembled WGS sequence"/>
</dbReference>
<feature type="compositionally biased region" description="Low complexity" evidence="1">
    <location>
        <begin position="280"/>
        <end position="292"/>
    </location>
</feature>
<name>A0A0V1I323_9BILA</name>
<evidence type="ECO:0000256" key="1">
    <source>
        <dbReference type="SAM" id="MobiDB-lite"/>
    </source>
</evidence>
<dbReference type="AlphaFoldDB" id="A0A0V1I323"/>
<dbReference type="OrthoDB" id="10406406at2759"/>
<proteinExistence type="predicted"/>
<feature type="region of interest" description="Disordered" evidence="1">
    <location>
        <begin position="270"/>
        <end position="292"/>
    </location>
</feature>
<organism evidence="2 3">
    <name type="scientific">Trichinella zimbabwensis</name>
    <dbReference type="NCBI Taxonomy" id="268475"/>
    <lineage>
        <taxon>Eukaryota</taxon>
        <taxon>Metazoa</taxon>
        <taxon>Ecdysozoa</taxon>
        <taxon>Nematoda</taxon>
        <taxon>Enoplea</taxon>
        <taxon>Dorylaimia</taxon>
        <taxon>Trichinellida</taxon>
        <taxon>Trichinellidae</taxon>
        <taxon>Trichinella</taxon>
    </lineage>
</organism>
<sequence>MFRLGMTGNNLESPVSRISHVRHTVPFCRTILPRWLHRLFIQRLPSGASCGHVSFSIHSRTCMHSASSFCQRSTRLAESNAIAATWTFEESSPDPHCLQARRDSASAQNAVFSRDFYLPVARRQIERAEPLGPCQRIQRIVYSRDGLGIDARHSVQSAIINAEPRRTVLLSNQHYGVDPISPTDSAYFFTGPEACSITPACSISRISRSTTSRWAWGRRRGGSFTGWAPPVSMRCFTRLVRPRSASPREMAFPQFRSMLRRALLLRAEHSTPSTRARVQSSDPSTPAPTSDPTLCGLATTAQPMLGCPAQDGSCSILTFDPSFMVISRVCQSTVRTNESKKFVPRTPGTTRFLTTITGTRPLQRLSCNGTTPTPLMHIRLPSASSIVPVSLSKGSPPEATCQRDSGITETTAPVSSSKETLVPLSLPFTHGVSPVCSPAIDNTLRFPGLPLCVPVGGRWVRRLSCGQSRRRWPKPPQLKQPSLLAAGRAAVDSCFSSFKEIFLTSRIRSSMGWIASVFSGFGLPVRVCRLCWKSSSARMTLLTTLRASVRVAGSRSRIARYASFEVIPPAKRATRSRSVTPALRPTSATSWAYCSMVWPSRWCRAWNRSISCPVDSSGPYASSNLFLNSSKESSLVCPAGYSSRRTESLRR</sequence>
<feature type="compositionally biased region" description="Polar residues" evidence="1">
    <location>
        <begin position="402"/>
        <end position="414"/>
    </location>
</feature>
<feature type="compositionally biased region" description="Polar residues" evidence="1">
    <location>
        <begin position="270"/>
        <end position="279"/>
    </location>
</feature>
<protein>
    <submittedName>
        <fullName evidence="2">Uncharacterized protein</fullName>
    </submittedName>
</protein>
<accession>A0A0V1I323</accession>
<evidence type="ECO:0000313" key="3">
    <source>
        <dbReference type="Proteomes" id="UP000055024"/>
    </source>
</evidence>
<keyword evidence="3" id="KW-1185">Reference proteome</keyword>
<evidence type="ECO:0000313" key="2">
    <source>
        <dbReference type="EMBL" id="KRZ16944.1"/>
    </source>
</evidence>
<comment type="caution">
    <text evidence="2">The sequence shown here is derived from an EMBL/GenBank/DDBJ whole genome shotgun (WGS) entry which is preliminary data.</text>
</comment>
<dbReference type="EMBL" id="JYDP01000009">
    <property type="protein sequence ID" value="KRZ16944.1"/>
    <property type="molecule type" value="Genomic_DNA"/>
</dbReference>
<gene>
    <name evidence="2" type="ORF">T11_17752</name>
</gene>
<reference evidence="2 3" key="1">
    <citation type="submission" date="2015-01" db="EMBL/GenBank/DDBJ databases">
        <title>Evolution of Trichinella species and genotypes.</title>
        <authorList>
            <person name="Korhonen P.K."/>
            <person name="Edoardo P."/>
            <person name="Giuseppe L.R."/>
            <person name="Gasser R.B."/>
        </authorList>
    </citation>
    <scope>NUCLEOTIDE SEQUENCE [LARGE SCALE GENOMIC DNA]</scope>
    <source>
        <strain evidence="2">ISS1029</strain>
    </source>
</reference>